<dbReference type="InterPro" id="IPR052035">
    <property type="entry name" value="ZnF_BED_domain_contain"/>
</dbReference>
<accession>A0ABQ9HCE2</accession>
<keyword evidence="4" id="KW-0862">Zinc</keyword>
<evidence type="ECO:0000313" key="6">
    <source>
        <dbReference type="EMBL" id="KAJ8881945.1"/>
    </source>
</evidence>
<evidence type="ECO:0000256" key="5">
    <source>
        <dbReference type="ARBA" id="ARBA00023242"/>
    </source>
</evidence>
<keyword evidence="5" id="KW-0539">Nucleus</keyword>
<evidence type="ECO:0000256" key="1">
    <source>
        <dbReference type="ARBA" id="ARBA00004123"/>
    </source>
</evidence>
<evidence type="ECO:0000313" key="7">
    <source>
        <dbReference type="Proteomes" id="UP001159363"/>
    </source>
</evidence>
<dbReference type="SUPFAM" id="SSF53098">
    <property type="entry name" value="Ribonuclease H-like"/>
    <property type="match status" value="1"/>
</dbReference>
<evidence type="ECO:0008006" key="8">
    <source>
        <dbReference type="Google" id="ProtNLM"/>
    </source>
</evidence>
<dbReference type="InterPro" id="IPR012337">
    <property type="entry name" value="RNaseH-like_sf"/>
</dbReference>
<dbReference type="Proteomes" id="UP001159363">
    <property type="component" value="Chromosome 5"/>
</dbReference>
<dbReference type="PANTHER" id="PTHR46481:SF10">
    <property type="entry name" value="ZINC FINGER BED DOMAIN-CONTAINING PROTEIN 39"/>
    <property type="match status" value="1"/>
</dbReference>
<dbReference type="PANTHER" id="PTHR46481">
    <property type="entry name" value="ZINC FINGER BED DOMAIN-CONTAINING PROTEIN 4"/>
    <property type="match status" value="1"/>
</dbReference>
<comment type="caution">
    <text evidence="6">The sequence shown here is derived from an EMBL/GenBank/DDBJ whole genome shotgun (WGS) entry which is preliminary data.</text>
</comment>
<gene>
    <name evidence="6" type="ORF">PR048_018432</name>
</gene>
<sequence>MQSSQNVFQMNFQLNIHFFRNSHDTFEQRQKVTEVIPLQEVSHTADNIRHFISDLLLQWDLTTKVVAVVQDGGTDITKAPNDSTFVPVPCSAHLLQCVVRKTFMDNPFLVPKCRKIVSSFKHSNKNTKILNECQNQLALPQHRMIQDVSTRWNSTTHMMKRLNEQKNAIIMASSRKDATISAELMVDEWKKIEHLIDILEIFDTATLQLSKETSSISELIPLMQLIQLHLEIPSPKGTGLQGFRNDLLARLKQGFSFIHTNELTVKATILDPQKHSDFMSSIKDSIVSELEKISVTHGLSPAEKNLVTPFSTMSPQIHIDSSHGIWARYEQLIPSHNVTPHSHTTA</sequence>
<name>A0ABQ9HCE2_9NEOP</name>
<protein>
    <recommendedName>
        <fullName evidence="8">Transposase</fullName>
    </recommendedName>
</protein>
<keyword evidence="7" id="KW-1185">Reference proteome</keyword>
<evidence type="ECO:0000256" key="2">
    <source>
        <dbReference type="ARBA" id="ARBA00022723"/>
    </source>
</evidence>
<reference evidence="6 7" key="1">
    <citation type="submission" date="2023-02" db="EMBL/GenBank/DDBJ databases">
        <title>LHISI_Scaffold_Assembly.</title>
        <authorList>
            <person name="Stuart O.P."/>
            <person name="Cleave R."/>
            <person name="Magrath M.J.L."/>
            <person name="Mikheyev A.S."/>
        </authorList>
    </citation>
    <scope>NUCLEOTIDE SEQUENCE [LARGE SCALE GENOMIC DNA]</scope>
    <source>
        <strain evidence="6">Daus_M_001</strain>
        <tissue evidence="6">Leg muscle</tissue>
    </source>
</reference>
<comment type="subcellular location">
    <subcellularLocation>
        <location evidence="1">Nucleus</location>
    </subcellularLocation>
</comment>
<evidence type="ECO:0000256" key="3">
    <source>
        <dbReference type="ARBA" id="ARBA00022771"/>
    </source>
</evidence>
<evidence type="ECO:0000256" key="4">
    <source>
        <dbReference type="ARBA" id="ARBA00022833"/>
    </source>
</evidence>
<organism evidence="6 7">
    <name type="scientific">Dryococelus australis</name>
    <dbReference type="NCBI Taxonomy" id="614101"/>
    <lineage>
        <taxon>Eukaryota</taxon>
        <taxon>Metazoa</taxon>
        <taxon>Ecdysozoa</taxon>
        <taxon>Arthropoda</taxon>
        <taxon>Hexapoda</taxon>
        <taxon>Insecta</taxon>
        <taxon>Pterygota</taxon>
        <taxon>Neoptera</taxon>
        <taxon>Polyneoptera</taxon>
        <taxon>Phasmatodea</taxon>
        <taxon>Verophasmatodea</taxon>
        <taxon>Anareolatae</taxon>
        <taxon>Phasmatidae</taxon>
        <taxon>Eurycanthinae</taxon>
        <taxon>Dryococelus</taxon>
    </lineage>
</organism>
<dbReference type="EMBL" id="JARBHB010000006">
    <property type="protein sequence ID" value="KAJ8881945.1"/>
    <property type="molecule type" value="Genomic_DNA"/>
</dbReference>
<proteinExistence type="predicted"/>
<keyword evidence="2" id="KW-0479">Metal-binding</keyword>
<keyword evidence="3" id="KW-0863">Zinc-finger</keyword>